<evidence type="ECO:0000313" key="9">
    <source>
        <dbReference type="EMBL" id="KRM56296.1"/>
    </source>
</evidence>
<evidence type="ECO:0000256" key="3">
    <source>
        <dbReference type="ARBA" id="ARBA00022801"/>
    </source>
</evidence>
<dbReference type="PANTHER" id="PTHR11113">
    <property type="entry name" value="N-ACETYLGLUCOSAMINE-6-PHOSPHATE DEACETYLASE"/>
    <property type="match status" value="1"/>
</dbReference>
<comment type="cofactor">
    <cofactor evidence="6">
        <name>Mn(2+)</name>
        <dbReference type="ChEBI" id="CHEBI:29035"/>
    </cofactor>
</comment>
<dbReference type="PANTHER" id="PTHR11113:SF2">
    <property type="entry name" value="ADENINE DEAMINASE"/>
    <property type="match status" value="1"/>
</dbReference>
<organism evidence="9 10">
    <name type="scientific">Lacticaseibacillus sharpeae JCM 1186 = DSM 20505</name>
    <dbReference type="NCBI Taxonomy" id="1291052"/>
    <lineage>
        <taxon>Bacteria</taxon>
        <taxon>Bacillati</taxon>
        <taxon>Bacillota</taxon>
        <taxon>Bacilli</taxon>
        <taxon>Lactobacillales</taxon>
        <taxon>Lactobacillaceae</taxon>
        <taxon>Lacticaseibacillus</taxon>
    </lineage>
</organism>
<dbReference type="EC" id="3.5.4.2" evidence="2 6"/>
<reference evidence="9 10" key="1">
    <citation type="journal article" date="2015" name="Genome Announc.">
        <title>Expanding the biotechnology potential of lactobacilli through comparative genomics of 213 strains and associated genera.</title>
        <authorList>
            <person name="Sun Z."/>
            <person name="Harris H.M."/>
            <person name="McCann A."/>
            <person name="Guo C."/>
            <person name="Argimon S."/>
            <person name="Zhang W."/>
            <person name="Yang X."/>
            <person name="Jeffery I.B."/>
            <person name="Cooney J.C."/>
            <person name="Kagawa T.F."/>
            <person name="Liu W."/>
            <person name="Song Y."/>
            <person name="Salvetti E."/>
            <person name="Wrobel A."/>
            <person name="Rasinkangas P."/>
            <person name="Parkhill J."/>
            <person name="Rea M.C."/>
            <person name="O'Sullivan O."/>
            <person name="Ritari J."/>
            <person name="Douillard F.P."/>
            <person name="Paul Ross R."/>
            <person name="Yang R."/>
            <person name="Briner A.E."/>
            <person name="Felis G.E."/>
            <person name="de Vos W.M."/>
            <person name="Barrangou R."/>
            <person name="Klaenhammer T.R."/>
            <person name="Caufield P.W."/>
            <person name="Cui Y."/>
            <person name="Zhang H."/>
            <person name="O'Toole P.W."/>
        </authorList>
    </citation>
    <scope>NUCLEOTIDE SEQUENCE [LARGE SCALE GENOMIC DNA]</scope>
    <source>
        <strain evidence="9 10">DSM 20505</strain>
    </source>
</reference>
<dbReference type="AlphaFoldDB" id="A0A0R1ZMI9"/>
<feature type="domain" description="Adenine deaminase C-terminal" evidence="8">
    <location>
        <begin position="383"/>
        <end position="550"/>
    </location>
</feature>
<keyword evidence="4 6" id="KW-0464">Manganese</keyword>
<dbReference type="RefSeq" id="WP_054678953.1">
    <property type="nucleotide sequence ID" value="NZ_AYYO01000006.1"/>
</dbReference>
<comment type="catalytic activity">
    <reaction evidence="5 6">
        <text>adenine + H2O + H(+) = hypoxanthine + NH4(+)</text>
        <dbReference type="Rhea" id="RHEA:23688"/>
        <dbReference type="ChEBI" id="CHEBI:15377"/>
        <dbReference type="ChEBI" id="CHEBI:15378"/>
        <dbReference type="ChEBI" id="CHEBI:16708"/>
        <dbReference type="ChEBI" id="CHEBI:17368"/>
        <dbReference type="ChEBI" id="CHEBI:28938"/>
        <dbReference type="EC" id="3.5.4.2"/>
    </reaction>
</comment>
<proteinExistence type="inferred from homology"/>
<accession>A0A0R1ZMI9</accession>
<evidence type="ECO:0000259" key="8">
    <source>
        <dbReference type="Pfam" id="PF13382"/>
    </source>
</evidence>
<gene>
    <name evidence="6" type="primary">ade</name>
    <name evidence="9" type="ORF">FC18_GL000130</name>
</gene>
<evidence type="ECO:0000256" key="2">
    <source>
        <dbReference type="ARBA" id="ARBA00012782"/>
    </source>
</evidence>
<dbReference type="InterPro" id="IPR006680">
    <property type="entry name" value="Amidohydro-rel"/>
</dbReference>
<dbReference type="SUPFAM" id="SSF51338">
    <property type="entry name" value="Composite domain of metallo-dependent hydrolases"/>
    <property type="match status" value="1"/>
</dbReference>
<dbReference type="PATRIC" id="fig|1291052.5.peg.131"/>
<dbReference type="NCBIfam" id="TIGR01178">
    <property type="entry name" value="ade"/>
    <property type="match status" value="1"/>
</dbReference>
<keyword evidence="10" id="KW-1185">Reference proteome</keyword>
<evidence type="ECO:0000256" key="5">
    <source>
        <dbReference type="ARBA" id="ARBA00047720"/>
    </source>
</evidence>
<evidence type="ECO:0000256" key="6">
    <source>
        <dbReference type="HAMAP-Rule" id="MF_01518"/>
    </source>
</evidence>
<evidence type="ECO:0000313" key="10">
    <source>
        <dbReference type="Proteomes" id="UP000051679"/>
    </source>
</evidence>
<dbReference type="SUPFAM" id="SSF51556">
    <property type="entry name" value="Metallo-dependent hydrolases"/>
    <property type="match status" value="1"/>
</dbReference>
<dbReference type="Pfam" id="PF01979">
    <property type="entry name" value="Amidohydro_1"/>
    <property type="match status" value="1"/>
</dbReference>
<dbReference type="Gene3D" id="2.30.40.10">
    <property type="entry name" value="Urease, subunit C, domain 1"/>
    <property type="match status" value="1"/>
</dbReference>
<dbReference type="STRING" id="1291052.FC18_GL000130"/>
<dbReference type="InterPro" id="IPR011059">
    <property type="entry name" value="Metal-dep_hydrolase_composite"/>
</dbReference>
<dbReference type="GO" id="GO:0006146">
    <property type="term" value="P:adenine catabolic process"/>
    <property type="evidence" value="ECO:0007669"/>
    <property type="project" value="InterPro"/>
</dbReference>
<dbReference type="InterPro" id="IPR032466">
    <property type="entry name" value="Metal_Hydrolase"/>
</dbReference>
<dbReference type="CDD" id="cd01295">
    <property type="entry name" value="AdeC"/>
    <property type="match status" value="1"/>
</dbReference>
<dbReference type="EMBL" id="AYYO01000006">
    <property type="protein sequence ID" value="KRM56296.1"/>
    <property type="molecule type" value="Genomic_DNA"/>
</dbReference>
<evidence type="ECO:0000256" key="4">
    <source>
        <dbReference type="ARBA" id="ARBA00023211"/>
    </source>
</evidence>
<name>A0A0R1ZMI9_9LACO</name>
<dbReference type="Gene3D" id="3.20.20.140">
    <property type="entry name" value="Metal-dependent hydrolases"/>
    <property type="match status" value="1"/>
</dbReference>
<protein>
    <recommendedName>
        <fullName evidence="2 6">Adenine deaminase</fullName>
        <shortName evidence="6">Adenase</shortName>
        <shortName evidence="6">Adenine aminase</shortName>
        <ecNumber evidence="2 6">3.5.4.2</ecNumber>
    </recommendedName>
</protein>
<comment type="similarity">
    <text evidence="1 6">Belongs to the metallo-dependent hydrolases superfamily. Adenine deaminase family.</text>
</comment>
<keyword evidence="3 6" id="KW-0378">Hydrolase</keyword>
<evidence type="ECO:0000259" key="7">
    <source>
        <dbReference type="Pfam" id="PF01979"/>
    </source>
</evidence>
<comment type="caution">
    <text evidence="9">The sequence shown here is derived from an EMBL/GenBank/DDBJ whole genome shotgun (WGS) entry which is preliminary data.</text>
</comment>
<dbReference type="GO" id="GO:0000034">
    <property type="term" value="F:adenine deaminase activity"/>
    <property type="evidence" value="ECO:0007669"/>
    <property type="project" value="UniProtKB-UniRule"/>
</dbReference>
<dbReference type="HAMAP" id="MF_01518">
    <property type="entry name" value="Adenine_deamin"/>
    <property type="match status" value="1"/>
</dbReference>
<sequence>MRQVDLVITDAQVLNVFTRKFEPASLWIDGQHIVSRLLDAPLTARQTVSLPGKFIVPGFIDAHVHVESALVTPSEIGKILLQHGVTTIVADPHELGNVAGIDGIEYLIHDARQTPLDIRYMLPSSVPCVPFDHNGATLHAVDLEPLYAEPEVAGLAEVMDYGAVERGDADTLAKVHDAYAHGKHADGHGAGLTAAQLEVMVANGMDTDHECSTVAEALDRVNAGMYVFLREGTVERDVAATVQAVTEQNAARFAFCTDDKTIGDLMTEGSVDRNIRMAIAAGLNPATVYMMASQNAACAHRLSDRGSLSAGQLADLVVLNDAASVDIARVMKSGQWQDEEAATAPLPFSATKLQHHLQASDLSLPVPGDAATAHVIGVQPNHITTDHLHLPVSGQNGEFTPDLDADVLKMVVVERHHNTGCVGVGLVHGFKLTGGAIASSVAHDAHNIVAVGSSDAAIMQAIAGITETEGGLSVASDTAVLANVPLPIGGLLSDQPYATVARQMHDLRAAFNTISHDVDFDPFITLSFLTLPVIPSIKLTDQGLFDFDQFGFVPVME</sequence>
<dbReference type="InterPro" id="IPR026912">
    <property type="entry name" value="Adenine_deam_C"/>
</dbReference>
<dbReference type="OrthoDB" id="9775607at2"/>
<evidence type="ECO:0000256" key="1">
    <source>
        <dbReference type="ARBA" id="ARBA00006773"/>
    </source>
</evidence>
<feature type="domain" description="Amidohydrolase-related" evidence="7">
    <location>
        <begin position="54"/>
        <end position="336"/>
    </location>
</feature>
<dbReference type="InterPro" id="IPR006679">
    <property type="entry name" value="Adenine_deam"/>
</dbReference>
<dbReference type="Proteomes" id="UP000051679">
    <property type="component" value="Unassembled WGS sequence"/>
</dbReference>
<dbReference type="Pfam" id="PF13382">
    <property type="entry name" value="Adenine_deam_C"/>
    <property type="match status" value="1"/>
</dbReference>